<evidence type="ECO:0000256" key="1">
    <source>
        <dbReference type="SAM" id="MobiDB-lite"/>
    </source>
</evidence>
<gene>
    <name evidence="2" type="ORF">BCR34DRAFT_604363</name>
</gene>
<dbReference type="EMBL" id="MCFA01000121">
    <property type="protein sequence ID" value="ORY05906.1"/>
    <property type="molecule type" value="Genomic_DNA"/>
</dbReference>
<dbReference type="Proteomes" id="UP000193144">
    <property type="component" value="Unassembled WGS sequence"/>
</dbReference>
<name>A0A1Y1Z6R6_9PLEO</name>
<dbReference type="AlphaFoldDB" id="A0A1Y1Z6R6"/>
<comment type="caution">
    <text evidence="2">The sequence shown here is derived from an EMBL/GenBank/DDBJ whole genome shotgun (WGS) entry which is preliminary data.</text>
</comment>
<evidence type="ECO:0000313" key="2">
    <source>
        <dbReference type="EMBL" id="ORY05906.1"/>
    </source>
</evidence>
<dbReference type="OrthoDB" id="3795607at2759"/>
<evidence type="ECO:0000313" key="3">
    <source>
        <dbReference type="Proteomes" id="UP000193144"/>
    </source>
</evidence>
<feature type="compositionally biased region" description="Basic and acidic residues" evidence="1">
    <location>
        <begin position="80"/>
        <end position="93"/>
    </location>
</feature>
<feature type="region of interest" description="Disordered" evidence="1">
    <location>
        <begin position="27"/>
        <end position="124"/>
    </location>
</feature>
<protein>
    <submittedName>
        <fullName evidence="2">Uncharacterized protein</fullName>
    </submittedName>
</protein>
<keyword evidence="3" id="KW-1185">Reference proteome</keyword>
<accession>A0A1Y1Z6R6</accession>
<reference evidence="2 3" key="1">
    <citation type="submission" date="2016-07" db="EMBL/GenBank/DDBJ databases">
        <title>Pervasive Adenine N6-methylation of Active Genes in Fungi.</title>
        <authorList>
            <consortium name="DOE Joint Genome Institute"/>
            <person name="Mondo S.J."/>
            <person name="Dannebaum R.O."/>
            <person name="Kuo R.C."/>
            <person name="Labutti K."/>
            <person name="Haridas S."/>
            <person name="Kuo A."/>
            <person name="Salamov A."/>
            <person name="Ahrendt S.R."/>
            <person name="Lipzen A."/>
            <person name="Sullivan W."/>
            <person name="Andreopoulos W.B."/>
            <person name="Clum A."/>
            <person name="Lindquist E."/>
            <person name="Daum C."/>
            <person name="Ramamoorthy G.K."/>
            <person name="Gryganskyi A."/>
            <person name="Culley D."/>
            <person name="Magnuson J.K."/>
            <person name="James T.Y."/>
            <person name="O'Malley M.A."/>
            <person name="Stajich J.E."/>
            <person name="Spatafora J.W."/>
            <person name="Visel A."/>
            <person name="Grigoriev I.V."/>
        </authorList>
    </citation>
    <scope>NUCLEOTIDE SEQUENCE [LARGE SCALE GENOMIC DNA]</scope>
    <source>
        <strain evidence="2 3">CBS 115471</strain>
    </source>
</reference>
<proteinExistence type="predicted"/>
<organism evidence="2 3">
    <name type="scientific">Clohesyomyces aquaticus</name>
    <dbReference type="NCBI Taxonomy" id="1231657"/>
    <lineage>
        <taxon>Eukaryota</taxon>
        <taxon>Fungi</taxon>
        <taxon>Dikarya</taxon>
        <taxon>Ascomycota</taxon>
        <taxon>Pezizomycotina</taxon>
        <taxon>Dothideomycetes</taxon>
        <taxon>Pleosporomycetidae</taxon>
        <taxon>Pleosporales</taxon>
        <taxon>Lindgomycetaceae</taxon>
        <taxon>Clohesyomyces</taxon>
    </lineage>
</organism>
<dbReference type="STRING" id="1231657.A0A1Y1Z6R6"/>
<sequence>MSDEIQISPYGYGYSIDEKSGTFGLVATQTESMAGESPESSIKRSAHETSTPKTPTPKTPTPKTCVPKKGTRKKGTSKQDTLKKATTKKDGVKKSIIATTRANPKSYHAPREPGNPDDTKSFLKTNKWGPLRDIFEWLKTRSLKSPRNSIALAQLRECGGEFAGDKDVDPLKRYKNEEQETVKKHKILAHLTMRTFFRIQAKGLTQKDQDHCKTGFNQHVSPAHPTLKISILKFPQLVSPETQSKESIYEACNRILCLFAYIRYSANKTTWTTRFGVTKWNDSSLVAFSHVPIWIRSGKTFSRNLGQSFVEDQNAVSNEPPLTIEVRWLAKAKNLDLQSHMDLIEENGLVLPSNLQQLTIPHSFENTMQIRDSIRRLFNLQTLQGQIATLTLKVEQEEENIILNIAMEPWNSIKTTLKRYCSGPNLPRLQFTSRIRQENEGVFEWNRLPAGIEDFLTTEDNDVSPAKETTNEDTSKAADHAENLIDKYVFEKLCLQQDLPIIDKAIKQFRKRVLSEELAKKLDDAAAAGRLAALYMEKDSEVETDLSSQLRYLNLQGAMTETAKQVGFPIELSAKALWIERGAESKVEMYKMVKEGAVKRSFFPYQVNGAVWVLTVLFGEIPTHPNAPKDVLQEGEKLVALHTMGGFVNDRTSLGKTILLRLILRYSMYRVFRDAKGKTIFKPKFLCPELVNSFMG</sequence>